<dbReference type="OrthoDB" id="7629477at2"/>
<evidence type="ECO:0000313" key="2">
    <source>
        <dbReference type="EMBL" id="PYC47889.1"/>
    </source>
</evidence>
<keyword evidence="1" id="KW-0812">Transmembrane</keyword>
<dbReference type="EMBL" id="QFVT01000004">
    <property type="protein sequence ID" value="PYC47889.1"/>
    <property type="molecule type" value="Genomic_DNA"/>
</dbReference>
<keyword evidence="1" id="KW-0472">Membrane</keyword>
<dbReference type="Proteomes" id="UP000248012">
    <property type="component" value="Unassembled WGS sequence"/>
</dbReference>
<accession>A0A2V4MQT4</accession>
<comment type="caution">
    <text evidence="2">The sequence shown here is derived from an EMBL/GenBank/DDBJ whole genome shotgun (WGS) entry which is preliminary data.</text>
</comment>
<feature type="transmembrane region" description="Helical" evidence="1">
    <location>
        <begin position="126"/>
        <end position="151"/>
    </location>
</feature>
<name>A0A2V4MQT4_9RHOB</name>
<proteinExistence type="predicted"/>
<keyword evidence="3" id="KW-1185">Reference proteome</keyword>
<gene>
    <name evidence="2" type="ORF">DI396_07295</name>
</gene>
<protein>
    <submittedName>
        <fullName evidence="2">Rod shape-determining protein MreD</fullName>
    </submittedName>
</protein>
<organism evidence="2 3">
    <name type="scientific">Litorivita pollutaquae</name>
    <dbReference type="NCBI Taxonomy" id="2200892"/>
    <lineage>
        <taxon>Bacteria</taxon>
        <taxon>Pseudomonadati</taxon>
        <taxon>Pseudomonadota</taxon>
        <taxon>Alphaproteobacteria</taxon>
        <taxon>Rhodobacterales</taxon>
        <taxon>Paracoccaceae</taxon>
        <taxon>Litorivita</taxon>
    </lineage>
</organism>
<feature type="transmembrane region" description="Helical" evidence="1">
    <location>
        <begin position="95"/>
        <end position="120"/>
    </location>
</feature>
<evidence type="ECO:0000313" key="3">
    <source>
        <dbReference type="Proteomes" id="UP000248012"/>
    </source>
</evidence>
<keyword evidence="1" id="KW-1133">Transmembrane helix</keyword>
<dbReference type="AlphaFoldDB" id="A0A2V4MQT4"/>
<sequence>MRAMYLALCIFLIFFNLMPLETLPRAWAGPDLLAAFTCAWVLRRPEYVPVLAVASIALLADFLYQRPPGLWAALMVLITEGLRARAISLRDQSFIVEWITVTSGLIILALSYRIILAMLLVDQAPLGLSLIQLIMTLACYPIAVLITITLFRVRRPSLAEVNALGQRL</sequence>
<reference evidence="2 3" key="1">
    <citation type="submission" date="2018-05" db="EMBL/GenBank/DDBJ databases">
        <title>Oceanovita maritima gen. nov., sp. nov., a marine bacterium in the family Rhodobacteraceae isolated from surface seawater of Lundu port Xiamen, China.</title>
        <authorList>
            <person name="Hetharua B.H."/>
            <person name="Min D."/>
            <person name="Liao H."/>
            <person name="Tian Y."/>
        </authorList>
    </citation>
    <scope>NUCLEOTIDE SEQUENCE [LARGE SCALE GENOMIC DNA]</scope>
    <source>
        <strain evidence="2 3">FSX-11</strain>
    </source>
</reference>
<evidence type="ECO:0000256" key="1">
    <source>
        <dbReference type="SAM" id="Phobius"/>
    </source>
</evidence>